<organism evidence="2 3">
    <name type="scientific">Limnothrix redekei LRLZ20PSL1</name>
    <dbReference type="NCBI Taxonomy" id="3112953"/>
    <lineage>
        <taxon>Bacteria</taxon>
        <taxon>Bacillati</taxon>
        <taxon>Cyanobacteriota</taxon>
        <taxon>Cyanophyceae</taxon>
        <taxon>Pseudanabaenales</taxon>
        <taxon>Pseudanabaenaceae</taxon>
        <taxon>Limnothrix</taxon>
    </lineage>
</organism>
<feature type="transmembrane region" description="Helical" evidence="1">
    <location>
        <begin position="7"/>
        <end position="25"/>
    </location>
</feature>
<reference evidence="3" key="1">
    <citation type="journal article" date="2024" name="Algal Res.">
        <title>Biochemical, toxicological and genomic investigation of a high-biomass producing Limnothrix strain isolated from Italian shallow drinking water reservoir.</title>
        <authorList>
            <person name="Simonazzi M."/>
            <person name="Shishido T.K."/>
            <person name="Delbaje E."/>
            <person name="Wahlsten M."/>
            <person name="Fewer D.P."/>
            <person name="Sivonen K."/>
            <person name="Pezzolesi L."/>
            <person name="Pistocchi R."/>
        </authorList>
    </citation>
    <scope>NUCLEOTIDE SEQUENCE [LARGE SCALE GENOMIC DNA]</scope>
    <source>
        <strain evidence="3">LRLZ20PSL1</strain>
    </source>
</reference>
<name>A0ABW7CEA6_9CYAN</name>
<accession>A0ABW7CEA6</accession>
<keyword evidence="1" id="KW-0472">Membrane</keyword>
<evidence type="ECO:0000313" key="2">
    <source>
        <dbReference type="EMBL" id="MFG3819381.1"/>
    </source>
</evidence>
<protein>
    <submittedName>
        <fullName evidence="2">DUF1049 domain-containing protein</fullName>
    </submittedName>
</protein>
<sequence>MGKLANLAIALIVATGTIGIALISVQNATLVSMQWFGSRTVQMPFGFLLATGFGAGVVVAGLFPLLPSGRSSQRR</sequence>
<keyword evidence="1" id="KW-1133">Transmembrane helix</keyword>
<keyword evidence="3" id="KW-1185">Reference proteome</keyword>
<dbReference type="RefSeq" id="WP_099535253.1">
    <property type="nucleotide sequence ID" value="NZ_JAZAQF010000089.1"/>
</dbReference>
<evidence type="ECO:0000256" key="1">
    <source>
        <dbReference type="SAM" id="Phobius"/>
    </source>
</evidence>
<dbReference type="Proteomes" id="UP001604335">
    <property type="component" value="Unassembled WGS sequence"/>
</dbReference>
<comment type="caution">
    <text evidence="2">The sequence shown here is derived from an EMBL/GenBank/DDBJ whole genome shotgun (WGS) entry which is preliminary data.</text>
</comment>
<keyword evidence="1" id="KW-0812">Transmembrane</keyword>
<proteinExistence type="predicted"/>
<gene>
    <name evidence="2" type="ORF">VPK24_17175</name>
</gene>
<feature type="transmembrane region" description="Helical" evidence="1">
    <location>
        <begin position="45"/>
        <end position="66"/>
    </location>
</feature>
<evidence type="ECO:0000313" key="3">
    <source>
        <dbReference type="Proteomes" id="UP001604335"/>
    </source>
</evidence>
<dbReference type="EMBL" id="JAZAQF010000089">
    <property type="protein sequence ID" value="MFG3819381.1"/>
    <property type="molecule type" value="Genomic_DNA"/>
</dbReference>